<gene>
    <name evidence="2" type="ORF">OS493_025457</name>
</gene>
<dbReference type="AlphaFoldDB" id="A0A9X0CJD9"/>
<protein>
    <submittedName>
        <fullName evidence="2">Uncharacterized protein</fullName>
    </submittedName>
</protein>
<accession>A0A9X0CJD9</accession>
<dbReference type="EMBL" id="MU827322">
    <property type="protein sequence ID" value="KAJ7356348.1"/>
    <property type="molecule type" value="Genomic_DNA"/>
</dbReference>
<organism evidence="2 3">
    <name type="scientific">Desmophyllum pertusum</name>
    <dbReference type="NCBI Taxonomy" id="174260"/>
    <lineage>
        <taxon>Eukaryota</taxon>
        <taxon>Metazoa</taxon>
        <taxon>Cnidaria</taxon>
        <taxon>Anthozoa</taxon>
        <taxon>Hexacorallia</taxon>
        <taxon>Scleractinia</taxon>
        <taxon>Caryophylliina</taxon>
        <taxon>Caryophylliidae</taxon>
        <taxon>Desmophyllum</taxon>
    </lineage>
</organism>
<keyword evidence="3" id="KW-1185">Reference proteome</keyword>
<reference evidence="2" key="1">
    <citation type="submission" date="2023-01" db="EMBL/GenBank/DDBJ databases">
        <title>Genome assembly of the deep-sea coral Lophelia pertusa.</title>
        <authorList>
            <person name="Herrera S."/>
            <person name="Cordes E."/>
        </authorList>
    </citation>
    <scope>NUCLEOTIDE SEQUENCE</scope>
    <source>
        <strain evidence="2">USNM1676648</strain>
        <tissue evidence="2">Polyp</tissue>
    </source>
</reference>
<evidence type="ECO:0000313" key="3">
    <source>
        <dbReference type="Proteomes" id="UP001163046"/>
    </source>
</evidence>
<proteinExistence type="predicted"/>
<sequence length="87" mass="10528">MEPKSRPRKRRSLLKRLRQANEGTFRRKGRKRSGQKGSRTIFFHEYWTQESKCATWREIKDHRNKNVRNHNKKELESGLRNELGYGS</sequence>
<feature type="region of interest" description="Disordered" evidence="1">
    <location>
        <begin position="1"/>
        <end position="38"/>
    </location>
</feature>
<evidence type="ECO:0000256" key="1">
    <source>
        <dbReference type="SAM" id="MobiDB-lite"/>
    </source>
</evidence>
<comment type="caution">
    <text evidence="2">The sequence shown here is derived from an EMBL/GenBank/DDBJ whole genome shotgun (WGS) entry which is preliminary data.</text>
</comment>
<name>A0A9X0CJD9_9CNID</name>
<evidence type="ECO:0000313" key="2">
    <source>
        <dbReference type="EMBL" id="KAJ7356348.1"/>
    </source>
</evidence>
<feature type="region of interest" description="Disordered" evidence="1">
    <location>
        <begin position="66"/>
        <end position="87"/>
    </location>
</feature>
<dbReference type="Proteomes" id="UP001163046">
    <property type="component" value="Unassembled WGS sequence"/>
</dbReference>
<feature type="compositionally biased region" description="Basic residues" evidence="1">
    <location>
        <begin position="1"/>
        <end position="18"/>
    </location>
</feature>